<organism evidence="2 3">
    <name type="scientific">Chara braunii</name>
    <name type="common">Braun's stonewort</name>
    <dbReference type="NCBI Taxonomy" id="69332"/>
    <lineage>
        <taxon>Eukaryota</taxon>
        <taxon>Viridiplantae</taxon>
        <taxon>Streptophyta</taxon>
        <taxon>Charophyceae</taxon>
        <taxon>Charales</taxon>
        <taxon>Characeae</taxon>
        <taxon>Chara</taxon>
    </lineage>
</organism>
<feature type="compositionally biased region" description="Basic and acidic residues" evidence="1">
    <location>
        <begin position="335"/>
        <end position="345"/>
    </location>
</feature>
<evidence type="ECO:0000256" key="1">
    <source>
        <dbReference type="SAM" id="MobiDB-lite"/>
    </source>
</evidence>
<dbReference type="Proteomes" id="UP000265515">
    <property type="component" value="Unassembled WGS sequence"/>
</dbReference>
<proteinExistence type="predicted"/>
<reference evidence="2 3" key="1">
    <citation type="journal article" date="2018" name="Cell">
        <title>The Chara Genome: Secondary Complexity and Implications for Plant Terrestrialization.</title>
        <authorList>
            <person name="Nishiyama T."/>
            <person name="Sakayama H."/>
            <person name="Vries J.D."/>
            <person name="Buschmann H."/>
            <person name="Saint-Marcoux D."/>
            <person name="Ullrich K.K."/>
            <person name="Haas F.B."/>
            <person name="Vanderstraeten L."/>
            <person name="Becker D."/>
            <person name="Lang D."/>
            <person name="Vosolsobe S."/>
            <person name="Rombauts S."/>
            <person name="Wilhelmsson P.K.I."/>
            <person name="Janitza P."/>
            <person name="Kern R."/>
            <person name="Heyl A."/>
            <person name="Rumpler F."/>
            <person name="Villalobos L.I.A.C."/>
            <person name="Clay J.M."/>
            <person name="Skokan R."/>
            <person name="Toyoda A."/>
            <person name="Suzuki Y."/>
            <person name="Kagoshima H."/>
            <person name="Schijlen E."/>
            <person name="Tajeshwar N."/>
            <person name="Catarino B."/>
            <person name="Hetherington A.J."/>
            <person name="Saltykova A."/>
            <person name="Bonnot C."/>
            <person name="Breuninger H."/>
            <person name="Symeonidi A."/>
            <person name="Radhakrishnan G.V."/>
            <person name="Van Nieuwerburgh F."/>
            <person name="Deforce D."/>
            <person name="Chang C."/>
            <person name="Karol K.G."/>
            <person name="Hedrich R."/>
            <person name="Ulvskov P."/>
            <person name="Glockner G."/>
            <person name="Delwiche C.F."/>
            <person name="Petrasek J."/>
            <person name="Van de Peer Y."/>
            <person name="Friml J."/>
            <person name="Beilby M."/>
            <person name="Dolan L."/>
            <person name="Kohara Y."/>
            <person name="Sugano S."/>
            <person name="Fujiyama A."/>
            <person name="Delaux P.-M."/>
            <person name="Quint M."/>
            <person name="TheiBen G."/>
            <person name="Hagemann M."/>
            <person name="Harholt J."/>
            <person name="Dunand C."/>
            <person name="Zachgo S."/>
            <person name="Langdale J."/>
            <person name="Maumus F."/>
            <person name="Straeten D.V.D."/>
            <person name="Gould S.B."/>
            <person name="Rensing S.A."/>
        </authorList>
    </citation>
    <scope>NUCLEOTIDE SEQUENCE [LARGE SCALE GENOMIC DNA]</scope>
    <source>
        <strain evidence="2 3">S276</strain>
    </source>
</reference>
<dbReference type="Gramene" id="GBG88785">
    <property type="protein sequence ID" value="GBG88785"/>
    <property type="gene ID" value="CBR_g48402"/>
</dbReference>
<name>A0A388M2Q3_CHABU</name>
<accession>A0A388M2Q3</accession>
<sequence>MLGQYGSNGEVRGISVDIEMESGVGDLENRGRGDGLLEEVESVLAAIVPIEGFVLASEFVERVRDLGKVANERAVIVGKAKEGTELEEGLGRGVLDEGCDLRGVHTDAFSGDNVAKVFDARSGKRTFAKFGVEFLLSEDQEDLANVLKVELNGRAKDEDVIKVRDDTDFEEVTEDVVHGGLECGGGIGESETHYEELIVPELRAECGLVGVLLTDTDLVEAIAEVDLGEIFGSTEAIKKFKYPGEWVLVLDRDPVQGTVVCAHRDPVSFFLTNRQLVPKGEDLGLMNPFSRSSLSWRFISSASGMESWYGGRQGGEWPGSRSMVWDTPRSGGKSAGKDSGKTSLN</sequence>
<protein>
    <submittedName>
        <fullName evidence="2">Uncharacterized protein</fullName>
    </submittedName>
</protein>
<comment type="caution">
    <text evidence="2">The sequence shown here is derived from an EMBL/GenBank/DDBJ whole genome shotgun (WGS) entry which is preliminary data.</text>
</comment>
<feature type="region of interest" description="Disordered" evidence="1">
    <location>
        <begin position="310"/>
        <end position="345"/>
    </location>
</feature>
<dbReference type="AlphaFoldDB" id="A0A388M2Q3"/>
<keyword evidence="3" id="KW-1185">Reference proteome</keyword>
<evidence type="ECO:0000313" key="2">
    <source>
        <dbReference type="EMBL" id="GBG88785.1"/>
    </source>
</evidence>
<gene>
    <name evidence="2" type="ORF">CBR_g48402</name>
</gene>
<evidence type="ECO:0000313" key="3">
    <source>
        <dbReference type="Proteomes" id="UP000265515"/>
    </source>
</evidence>
<dbReference type="EMBL" id="BFEA01000694">
    <property type="protein sequence ID" value="GBG88785.1"/>
    <property type="molecule type" value="Genomic_DNA"/>
</dbReference>